<sequence length="156" mass="17704">MPAHAALLLIALRNLTRGRERALWTCWRTTLVTNWHFSVEVFCSLRVYEFSSASRTKSFTCCFTTLRYLETALPVFNSLLRAAQQMGVKHVLGNASVCYEENVSCVHELILGRLSEENTLFCKTNLSHRLGKIVTVLRKHYLSQQCGQASHGPNDL</sequence>
<evidence type="ECO:0000256" key="1">
    <source>
        <dbReference type="SAM" id="SignalP"/>
    </source>
</evidence>
<evidence type="ECO:0000313" key="2">
    <source>
        <dbReference type="EMBL" id="KAH7057437.1"/>
    </source>
</evidence>
<protein>
    <recommendedName>
        <fullName evidence="4">Secreted protein</fullName>
    </recommendedName>
</protein>
<comment type="caution">
    <text evidence="2">The sequence shown here is derived from an EMBL/GenBank/DDBJ whole genome shotgun (WGS) entry which is preliminary data.</text>
</comment>
<accession>A0ABQ8GK09</accession>
<keyword evidence="3" id="KW-1185">Reference proteome</keyword>
<dbReference type="EMBL" id="JAGTJR010000007">
    <property type="protein sequence ID" value="KAH7057437.1"/>
    <property type="molecule type" value="Genomic_DNA"/>
</dbReference>
<gene>
    <name evidence="2" type="ORF">B0J12DRAFT_414175</name>
</gene>
<evidence type="ECO:0000313" key="3">
    <source>
        <dbReference type="Proteomes" id="UP000774617"/>
    </source>
</evidence>
<name>A0ABQ8GK09_9PEZI</name>
<reference evidence="2 3" key="1">
    <citation type="journal article" date="2021" name="Nat. Commun.">
        <title>Genetic determinants of endophytism in the Arabidopsis root mycobiome.</title>
        <authorList>
            <person name="Mesny F."/>
            <person name="Miyauchi S."/>
            <person name="Thiergart T."/>
            <person name="Pickel B."/>
            <person name="Atanasova L."/>
            <person name="Karlsson M."/>
            <person name="Huettel B."/>
            <person name="Barry K.W."/>
            <person name="Haridas S."/>
            <person name="Chen C."/>
            <person name="Bauer D."/>
            <person name="Andreopoulos W."/>
            <person name="Pangilinan J."/>
            <person name="LaButti K."/>
            <person name="Riley R."/>
            <person name="Lipzen A."/>
            <person name="Clum A."/>
            <person name="Drula E."/>
            <person name="Henrissat B."/>
            <person name="Kohler A."/>
            <person name="Grigoriev I.V."/>
            <person name="Martin F.M."/>
            <person name="Hacquard S."/>
        </authorList>
    </citation>
    <scope>NUCLEOTIDE SEQUENCE [LARGE SCALE GENOMIC DNA]</scope>
    <source>
        <strain evidence="2 3">MPI-SDFR-AT-0080</strain>
    </source>
</reference>
<proteinExistence type="predicted"/>
<organism evidence="2 3">
    <name type="scientific">Macrophomina phaseolina</name>
    <dbReference type="NCBI Taxonomy" id="35725"/>
    <lineage>
        <taxon>Eukaryota</taxon>
        <taxon>Fungi</taxon>
        <taxon>Dikarya</taxon>
        <taxon>Ascomycota</taxon>
        <taxon>Pezizomycotina</taxon>
        <taxon>Dothideomycetes</taxon>
        <taxon>Dothideomycetes incertae sedis</taxon>
        <taxon>Botryosphaeriales</taxon>
        <taxon>Botryosphaeriaceae</taxon>
        <taxon>Macrophomina</taxon>
    </lineage>
</organism>
<keyword evidence="1" id="KW-0732">Signal</keyword>
<feature type="signal peptide" evidence="1">
    <location>
        <begin position="1"/>
        <end position="18"/>
    </location>
</feature>
<dbReference type="Proteomes" id="UP000774617">
    <property type="component" value="Unassembled WGS sequence"/>
</dbReference>
<feature type="chain" id="PRO_5046379448" description="Secreted protein" evidence="1">
    <location>
        <begin position="19"/>
        <end position="156"/>
    </location>
</feature>
<evidence type="ECO:0008006" key="4">
    <source>
        <dbReference type="Google" id="ProtNLM"/>
    </source>
</evidence>